<dbReference type="AlphaFoldDB" id="A0AAD4MSD2"/>
<dbReference type="Proteomes" id="UP001201812">
    <property type="component" value="Unassembled WGS sequence"/>
</dbReference>
<dbReference type="EMBL" id="JAKKPZ010000065">
    <property type="protein sequence ID" value="KAI1704624.1"/>
    <property type="molecule type" value="Genomic_DNA"/>
</dbReference>
<name>A0AAD4MSD2_9BILA</name>
<protein>
    <submittedName>
        <fullName evidence="1">Uncharacterized protein</fullName>
    </submittedName>
</protein>
<keyword evidence="2" id="KW-1185">Reference proteome</keyword>
<proteinExistence type="predicted"/>
<evidence type="ECO:0000313" key="1">
    <source>
        <dbReference type="EMBL" id="KAI1704624.1"/>
    </source>
</evidence>
<organism evidence="1 2">
    <name type="scientific">Ditylenchus destructor</name>
    <dbReference type="NCBI Taxonomy" id="166010"/>
    <lineage>
        <taxon>Eukaryota</taxon>
        <taxon>Metazoa</taxon>
        <taxon>Ecdysozoa</taxon>
        <taxon>Nematoda</taxon>
        <taxon>Chromadorea</taxon>
        <taxon>Rhabditida</taxon>
        <taxon>Tylenchina</taxon>
        <taxon>Tylenchomorpha</taxon>
        <taxon>Sphaerularioidea</taxon>
        <taxon>Anguinidae</taxon>
        <taxon>Anguininae</taxon>
        <taxon>Ditylenchus</taxon>
    </lineage>
</organism>
<reference evidence="1" key="1">
    <citation type="submission" date="2022-01" db="EMBL/GenBank/DDBJ databases">
        <title>Genome Sequence Resource for Two Populations of Ditylenchus destructor, the Migratory Endoparasitic Phytonematode.</title>
        <authorList>
            <person name="Zhang H."/>
            <person name="Lin R."/>
            <person name="Xie B."/>
        </authorList>
    </citation>
    <scope>NUCLEOTIDE SEQUENCE</scope>
    <source>
        <strain evidence="1">BazhouSP</strain>
    </source>
</reference>
<accession>A0AAD4MSD2</accession>
<sequence>MSAKVVMAGFEIEVLRVLLPELELETEDRNEASVKGTVEFETVFGVEFKVLESDTGVEIEGDGIEGTSKLLTLEAVTPGGRAGCLREANRNMVGYLSRDCAVQGKTKRNKRVTTSWQFEFGEENASVNQNSATSHDDVALFAVRKSFVCDFDMCNLQFVFGEENRVTTPGQALREDCLRGQVELVASLKRCQKQDYHLVRRLLRIVGLFAGMGTCGTWRDIVRDAKTVLRDDISSAQPP</sequence>
<gene>
    <name evidence="1" type="ORF">DdX_14120</name>
</gene>
<evidence type="ECO:0000313" key="2">
    <source>
        <dbReference type="Proteomes" id="UP001201812"/>
    </source>
</evidence>
<comment type="caution">
    <text evidence="1">The sequence shown here is derived from an EMBL/GenBank/DDBJ whole genome shotgun (WGS) entry which is preliminary data.</text>
</comment>